<evidence type="ECO:0000313" key="1">
    <source>
        <dbReference type="EMBL" id="KAJ8300448.1"/>
    </source>
</evidence>
<keyword evidence="2" id="KW-1185">Reference proteome</keyword>
<comment type="caution">
    <text evidence="1">The sequence shown here is derived from an EMBL/GenBank/DDBJ whole genome shotgun (WGS) entry which is preliminary data.</text>
</comment>
<dbReference type="EMBL" id="JARBDR010000919">
    <property type="protein sequence ID" value="KAJ8300448.1"/>
    <property type="molecule type" value="Genomic_DNA"/>
</dbReference>
<organism evidence="1 2">
    <name type="scientific">Tegillarca granosa</name>
    <name type="common">Malaysian cockle</name>
    <name type="synonym">Anadara granosa</name>
    <dbReference type="NCBI Taxonomy" id="220873"/>
    <lineage>
        <taxon>Eukaryota</taxon>
        <taxon>Metazoa</taxon>
        <taxon>Spiralia</taxon>
        <taxon>Lophotrochozoa</taxon>
        <taxon>Mollusca</taxon>
        <taxon>Bivalvia</taxon>
        <taxon>Autobranchia</taxon>
        <taxon>Pteriomorphia</taxon>
        <taxon>Arcoida</taxon>
        <taxon>Arcoidea</taxon>
        <taxon>Arcidae</taxon>
        <taxon>Tegillarca</taxon>
    </lineage>
</organism>
<gene>
    <name evidence="1" type="ORF">KUTeg_021967</name>
</gene>
<reference evidence="1 2" key="1">
    <citation type="submission" date="2022-12" db="EMBL/GenBank/DDBJ databases">
        <title>Chromosome-level genome of Tegillarca granosa.</title>
        <authorList>
            <person name="Kim J."/>
        </authorList>
    </citation>
    <scope>NUCLEOTIDE SEQUENCE [LARGE SCALE GENOMIC DNA]</scope>
    <source>
        <strain evidence="1">Teg-2019</strain>
        <tissue evidence="1">Adductor muscle</tissue>
    </source>
</reference>
<name>A0ABQ9EB15_TEGGR</name>
<evidence type="ECO:0000313" key="2">
    <source>
        <dbReference type="Proteomes" id="UP001217089"/>
    </source>
</evidence>
<protein>
    <submittedName>
        <fullName evidence="1">Uncharacterized protein</fullName>
    </submittedName>
</protein>
<dbReference type="Proteomes" id="UP001217089">
    <property type="component" value="Unassembled WGS sequence"/>
</dbReference>
<accession>A0ABQ9EB15</accession>
<sequence length="107" mass="11611">MEATILSKNSVLPVPSVPTISYISLPSGPVTNKSGKTSVIDGRLPRRASTCNVFSYGLQGRIQPQNIFNCLSAPVFVECGSARMRFRLIDRNKHSGSAEKTTLQESV</sequence>
<proteinExistence type="predicted"/>